<proteinExistence type="predicted"/>
<feature type="compositionally biased region" description="Gly residues" evidence="1">
    <location>
        <begin position="91"/>
        <end position="101"/>
    </location>
</feature>
<keyword evidence="3" id="KW-1185">Reference proteome</keyword>
<sequence>MVLSVQVRQSLQGEGTEGLSQWEIVSKLSSVSKRASWPPVTRRSTARTIPSQIPELWLDCEDVGLLGQGWPHGNPPELSSGLMAEKQTGGQKAGKPGGPSGLQGPNAEISLTVDPAVLSAASTVTPSTRESLAGEVKMGSTHEGFSQRCGVGSHTGCSTRDIGVYTWRSTSKAWNFAAHSA</sequence>
<reference evidence="2" key="1">
    <citation type="journal article" date="2022" name="bioRxiv">
        <title>Sequencing and chromosome-scale assembly of the giantPleurodeles waltlgenome.</title>
        <authorList>
            <person name="Brown T."/>
            <person name="Elewa A."/>
            <person name="Iarovenko S."/>
            <person name="Subramanian E."/>
            <person name="Araus A.J."/>
            <person name="Petzold A."/>
            <person name="Susuki M."/>
            <person name="Suzuki K.-i.T."/>
            <person name="Hayashi T."/>
            <person name="Toyoda A."/>
            <person name="Oliveira C."/>
            <person name="Osipova E."/>
            <person name="Leigh N.D."/>
            <person name="Simon A."/>
            <person name="Yun M.H."/>
        </authorList>
    </citation>
    <scope>NUCLEOTIDE SEQUENCE</scope>
    <source>
        <strain evidence="2">20211129_DDA</strain>
        <tissue evidence="2">Liver</tissue>
    </source>
</reference>
<dbReference type="AlphaFoldDB" id="A0AAV7WEB4"/>
<comment type="caution">
    <text evidence="2">The sequence shown here is derived from an EMBL/GenBank/DDBJ whole genome shotgun (WGS) entry which is preliminary data.</text>
</comment>
<feature type="region of interest" description="Disordered" evidence="1">
    <location>
        <begin position="68"/>
        <end position="107"/>
    </location>
</feature>
<accession>A0AAV7WEB4</accession>
<evidence type="ECO:0000256" key="1">
    <source>
        <dbReference type="SAM" id="MobiDB-lite"/>
    </source>
</evidence>
<dbReference type="EMBL" id="JANPWB010000002">
    <property type="protein sequence ID" value="KAJ1211326.1"/>
    <property type="molecule type" value="Genomic_DNA"/>
</dbReference>
<evidence type="ECO:0000313" key="2">
    <source>
        <dbReference type="EMBL" id="KAJ1211326.1"/>
    </source>
</evidence>
<protein>
    <submittedName>
        <fullName evidence="2">Uncharacterized protein</fullName>
    </submittedName>
</protein>
<organism evidence="2 3">
    <name type="scientific">Pleurodeles waltl</name>
    <name type="common">Iberian ribbed newt</name>
    <dbReference type="NCBI Taxonomy" id="8319"/>
    <lineage>
        <taxon>Eukaryota</taxon>
        <taxon>Metazoa</taxon>
        <taxon>Chordata</taxon>
        <taxon>Craniata</taxon>
        <taxon>Vertebrata</taxon>
        <taxon>Euteleostomi</taxon>
        <taxon>Amphibia</taxon>
        <taxon>Batrachia</taxon>
        <taxon>Caudata</taxon>
        <taxon>Salamandroidea</taxon>
        <taxon>Salamandridae</taxon>
        <taxon>Pleurodelinae</taxon>
        <taxon>Pleurodeles</taxon>
    </lineage>
</organism>
<gene>
    <name evidence="2" type="ORF">NDU88_006686</name>
</gene>
<evidence type="ECO:0000313" key="3">
    <source>
        <dbReference type="Proteomes" id="UP001066276"/>
    </source>
</evidence>
<name>A0AAV7WEB4_PLEWA</name>
<dbReference type="Proteomes" id="UP001066276">
    <property type="component" value="Chromosome 1_2"/>
</dbReference>